<accession>A0ABM7SAN0</accession>
<evidence type="ECO:0008006" key="4">
    <source>
        <dbReference type="Google" id="ProtNLM"/>
    </source>
</evidence>
<organism evidence="2 3">
    <name type="scientific">Flavobacterium okayamense</name>
    <dbReference type="NCBI Taxonomy" id="2830782"/>
    <lineage>
        <taxon>Bacteria</taxon>
        <taxon>Pseudomonadati</taxon>
        <taxon>Bacteroidota</taxon>
        <taxon>Flavobacteriia</taxon>
        <taxon>Flavobacteriales</taxon>
        <taxon>Flavobacteriaceae</taxon>
        <taxon>Flavobacterium</taxon>
    </lineage>
</organism>
<dbReference type="RefSeq" id="WP_221259512.1">
    <property type="nucleotide sequence ID" value="NZ_AP024749.1"/>
</dbReference>
<proteinExistence type="predicted"/>
<feature type="chain" id="PRO_5047120547" description="DUF4397 domain-containing protein" evidence="1">
    <location>
        <begin position="21"/>
        <end position="244"/>
    </location>
</feature>
<dbReference type="Proteomes" id="UP000825258">
    <property type="component" value="Chromosome"/>
</dbReference>
<dbReference type="EMBL" id="AP024749">
    <property type="protein sequence ID" value="BCY27911.1"/>
    <property type="molecule type" value="Genomic_DNA"/>
</dbReference>
<sequence>MKKIYQPILFCAFVCNYSYAQVSGVGINEDVPQQTLHLGTSNGTIRVEGLDNNNNIYNLGPSNTYQLYVDYQGDMTLYNGTLFNNDGYDAFTTANINDSDAVILDGDADGLQTIQISSFTVTVNRPSLLLIKYNLSFEVFANTEEDALKDKKARRINTFFRLNGSTRKYCHVSKSYTGGSLGLNVAGMFYNMSSSYMIIPTAGTHTIEVFGEISSGLEAGTPNTGLATCVKFGRGDDTLMYKLY</sequence>
<evidence type="ECO:0000256" key="1">
    <source>
        <dbReference type="SAM" id="SignalP"/>
    </source>
</evidence>
<evidence type="ECO:0000313" key="3">
    <source>
        <dbReference type="Proteomes" id="UP000825258"/>
    </source>
</evidence>
<evidence type="ECO:0000313" key="2">
    <source>
        <dbReference type="EMBL" id="BCY27911.1"/>
    </source>
</evidence>
<feature type="signal peptide" evidence="1">
    <location>
        <begin position="1"/>
        <end position="20"/>
    </location>
</feature>
<name>A0ABM7SAN0_9FLAO</name>
<keyword evidence="3" id="KW-1185">Reference proteome</keyword>
<reference evidence="2 3" key="1">
    <citation type="submission" date="2021-06" db="EMBL/GenBank/DDBJ databases">
        <title>Whole genome sequences of Flavobacterium sp. KK2020170 and assembly.</title>
        <authorList>
            <person name="Kitahara K."/>
            <person name="Miyoshi S."/>
            <person name="Uesaka K."/>
        </authorList>
    </citation>
    <scope>NUCLEOTIDE SEQUENCE [LARGE SCALE GENOMIC DNA]</scope>
    <source>
        <strain evidence="2 3">KK2020170</strain>
    </source>
</reference>
<keyword evidence="1" id="KW-0732">Signal</keyword>
<protein>
    <recommendedName>
        <fullName evidence="4">DUF4397 domain-containing protein</fullName>
    </recommendedName>
</protein>
<gene>
    <name evidence="2" type="ORF">KK2020170_07790</name>
</gene>